<dbReference type="EMBL" id="RBXB01000002">
    <property type="protein sequence ID" value="RKS97933.1"/>
    <property type="molecule type" value="Genomic_DNA"/>
</dbReference>
<dbReference type="InterPro" id="IPR011990">
    <property type="entry name" value="TPR-like_helical_dom_sf"/>
</dbReference>
<dbReference type="InterPro" id="IPR019734">
    <property type="entry name" value="TPR_rpt"/>
</dbReference>
<dbReference type="SUPFAM" id="SSF46894">
    <property type="entry name" value="C-terminal effector domain of the bipartite response regulators"/>
    <property type="match status" value="1"/>
</dbReference>
<dbReference type="SUPFAM" id="SSF48452">
    <property type="entry name" value="TPR-like"/>
    <property type="match status" value="2"/>
</dbReference>
<evidence type="ECO:0000256" key="2">
    <source>
        <dbReference type="SAM" id="Coils"/>
    </source>
</evidence>
<keyword evidence="3" id="KW-1133">Transmembrane helix</keyword>
<dbReference type="Gene3D" id="1.25.40.10">
    <property type="entry name" value="Tetratricopeptide repeat domain"/>
    <property type="match status" value="1"/>
</dbReference>
<dbReference type="OrthoDB" id="1212549at2"/>
<reference evidence="4 5" key="1">
    <citation type="submission" date="2018-10" db="EMBL/GenBank/DDBJ databases">
        <title>Genomic Encyclopedia of Archaeal and Bacterial Type Strains, Phase II (KMG-II): from individual species to whole genera.</title>
        <authorList>
            <person name="Goeker M."/>
        </authorList>
    </citation>
    <scope>NUCLEOTIDE SEQUENCE [LARGE SCALE GENOMIC DNA]</scope>
    <source>
        <strain evidence="4 5">DSM 14219</strain>
    </source>
</reference>
<evidence type="ECO:0000256" key="1">
    <source>
        <dbReference type="PROSITE-ProRule" id="PRU00339"/>
    </source>
</evidence>
<accession>A0A495SEH5</accession>
<protein>
    <submittedName>
        <fullName evidence="4">Uncharacterized protein</fullName>
    </submittedName>
</protein>
<proteinExistence type="predicted"/>
<dbReference type="InterPro" id="IPR016032">
    <property type="entry name" value="Sig_transdc_resp-reg_C-effctor"/>
</dbReference>
<organism evidence="4 5">
    <name type="scientific">Chryseobacterium defluvii</name>
    <dbReference type="NCBI Taxonomy" id="160396"/>
    <lineage>
        <taxon>Bacteria</taxon>
        <taxon>Pseudomonadati</taxon>
        <taxon>Bacteroidota</taxon>
        <taxon>Flavobacteriia</taxon>
        <taxon>Flavobacteriales</taxon>
        <taxon>Weeksellaceae</taxon>
        <taxon>Chryseobacterium group</taxon>
        <taxon>Chryseobacterium</taxon>
    </lineage>
</organism>
<feature type="coiled-coil region" evidence="2">
    <location>
        <begin position="422"/>
        <end position="461"/>
    </location>
</feature>
<keyword evidence="2" id="KW-0175">Coiled coil</keyword>
<dbReference type="PROSITE" id="PS50005">
    <property type="entry name" value="TPR"/>
    <property type="match status" value="1"/>
</dbReference>
<keyword evidence="5" id="KW-1185">Reference proteome</keyword>
<sequence length="590" mass="69873">MKKIFYFILLFISSFYSSQSDFDIDQQKVYTHLYSKEIEKAKYLIKTKFIDSKIASKKIIGYVYLSDYYSFTENEVEKVNALEKAEKIALQTKNELDMGYAQLGYARYYQSLNKNDLFIKSVNNAITIFSRHSDENFILSQLYFLRYNYKSKNSLEQDLRQDYIKANEYAVRSKNSVLINFTYSNLGYYYKNKFNETHDKKYLDSAKVSYQNSLRFISSIKDTKANKRAQIVYYLNYGSLLNSLTPDSYEKCLELYHKILKISENDNAFKDITALTYNNIGSAYENLNKIELAEENYLKAYTLTKDDKNIYTIHKLIILNNLSRIYENKKQFVKALAIEREAKELIKEDDKKQFSNNTNALEIFYKTEQKNQKIKQLEDKNKNFAKQRFYFISMTLLAILGLVLLFFIFRFRLKINRQKTNLLEAAKNKAELILQLEKQEKARLKAEQELLTVQQEQLQKKALATSLHLDYKNKFIKDLKDSITEKGDINFEKILKEDQLNDNDFYEIENVIEQVHPNFFKRLKELTKAKLSNLDLKYASYIYLNMDNQQIANILKADPKTVRVTKYRLKLKFGLTKDESLQNFIQNLDL</sequence>
<keyword evidence="1" id="KW-0802">TPR repeat</keyword>
<dbReference type="AlphaFoldDB" id="A0A495SEH5"/>
<gene>
    <name evidence="4" type="ORF">BCF58_2067</name>
</gene>
<feature type="transmembrane region" description="Helical" evidence="3">
    <location>
        <begin position="389"/>
        <end position="409"/>
    </location>
</feature>
<feature type="repeat" description="TPR" evidence="1">
    <location>
        <begin position="274"/>
        <end position="307"/>
    </location>
</feature>
<comment type="caution">
    <text evidence="4">The sequence shown here is derived from an EMBL/GenBank/DDBJ whole genome shotgun (WGS) entry which is preliminary data.</text>
</comment>
<evidence type="ECO:0000313" key="4">
    <source>
        <dbReference type="EMBL" id="RKS97933.1"/>
    </source>
</evidence>
<dbReference type="SMART" id="SM00028">
    <property type="entry name" value="TPR"/>
    <property type="match status" value="3"/>
</dbReference>
<dbReference type="GO" id="GO:0003677">
    <property type="term" value="F:DNA binding"/>
    <property type="evidence" value="ECO:0007669"/>
    <property type="project" value="InterPro"/>
</dbReference>
<evidence type="ECO:0000313" key="5">
    <source>
        <dbReference type="Proteomes" id="UP000272428"/>
    </source>
</evidence>
<dbReference type="GO" id="GO:0006355">
    <property type="term" value="P:regulation of DNA-templated transcription"/>
    <property type="evidence" value="ECO:0007669"/>
    <property type="project" value="InterPro"/>
</dbReference>
<name>A0A495SEH5_9FLAO</name>
<keyword evidence="3" id="KW-0812">Transmembrane</keyword>
<evidence type="ECO:0000256" key="3">
    <source>
        <dbReference type="SAM" id="Phobius"/>
    </source>
</evidence>
<keyword evidence="3" id="KW-0472">Membrane</keyword>
<dbReference type="Proteomes" id="UP000272428">
    <property type="component" value="Unassembled WGS sequence"/>
</dbReference>